<evidence type="ECO:0000256" key="3">
    <source>
        <dbReference type="ARBA" id="ARBA00007460"/>
    </source>
</evidence>
<keyword evidence="8" id="KW-0966">Cell projection</keyword>
<dbReference type="GO" id="GO:0005930">
    <property type="term" value="C:axoneme"/>
    <property type="evidence" value="ECO:0007669"/>
    <property type="project" value="TreeGrafter"/>
</dbReference>
<evidence type="ECO:0000256" key="6">
    <source>
        <dbReference type="ARBA" id="ARBA00023054"/>
    </source>
</evidence>
<keyword evidence="12" id="KW-1185">Reference proteome</keyword>
<dbReference type="STRING" id="131310.A0A0N4ZPW2"/>
<comment type="similarity">
    <text evidence="3">Belongs to the CFAP36 family.</text>
</comment>
<dbReference type="InterPro" id="IPR038888">
    <property type="entry name" value="CFAP36"/>
</dbReference>
<accession>A0A0N4ZPW2</accession>
<feature type="compositionally biased region" description="Polar residues" evidence="10">
    <location>
        <begin position="251"/>
        <end position="262"/>
    </location>
</feature>
<evidence type="ECO:0000259" key="11">
    <source>
        <dbReference type="Pfam" id="PF11527"/>
    </source>
</evidence>
<dbReference type="Pfam" id="PF11527">
    <property type="entry name" value="ARL2_Bind_BART"/>
    <property type="match status" value="1"/>
</dbReference>
<dbReference type="WBParaSite" id="PTRK_0001056900.1">
    <property type="protein sequence ID" value="PTRK_0001056900.1"/>
    <property type="gene ID" value="PTRK_0001056900"/>
</dbReference>
<dbReference type="Gene3D" id="1.20.1520.10">
    <property type="entry name" value="ADP-ribosylation factor-like 2-binding protein, domain"/>
    <property type="match status" value="1"/>
</dbReference>
<feature type="domain" description="BART" evidence="11">
    <location>
        <begin position="18"/>
        <end position="133"/>
    </location>
</feature>
<keyword evidence="5" id="KW-0963">Cytoplasm</keyword>
<evidence type="ECO:0000256" key="9">
    <source>
        <dbReference type="ARBA" id="ARBA00031593"/>
    </source>
</evidence>
<organism evidence="12 13">
    <name type="scientific">Parastrongyloides trichosuri</name>
    <name type="common">Possum-specific nematode worm</name>
    <dbReference type="NCBI Taxonomy" id="131310"/>
    <lineage>
        <taxon>Eukaryota</taxon>
        <taxon>Metazoa</taxon>
        <taxon>Ecdysozoa</taxon>
        <taxon>Nematoda</taxon>
        <taxon>Chromadorea</taxon>
        <taxon>Rhabditida</taxon>
        <taxon>Tylenchina</taxon>
        <taxon>Panagrolaimomorpha</taxon>
        <taxon>Strongyloidoidea</taxon>
        <taxon>Strongyloididae</taxon>
        <taxon>Parastrongyloides</taxon>
    </lineage>
</organism>
<evidence type="ECO:0000256" key="7">
    <source>
        <dbReference type="ARBA" id="ARBA00023069"/>
    </source>
</evidence>
<dbReference type="Proteomes" id="UP000038045">
    <property type="component" value="Unplaced"/>
</dbReference>
<evidence type="ECO:0000256" key="2">
    <source>
        <dbReference type="ARBA" id="ARBA00004496"/>
    </source>
</evidence>
<feature type="region of interest" description="Disordered" evidence="10">
    <location>
        <begin position="233"/>
        <end position="271"/>
    </location>
</feature>
<evidence type="ECO:0000256" key="10">
    <source>
        <dbReference type="SAM" id="MobiDB-lite"/>
    </source>
</evidence>
<dbReference type="GO" id="GO:0097546">
    <property type="term" value="C:ciliary base"/>
    <property type="evidence" value="ECO:0007669"/>
    <property type="project" value="TreeGrafter"/>
</dbReference>
<dbReference type="PANTHER" id="PTHR21532">
    <property type="entry name" value="PHOSPHODIESTERASE HL"/>
    <property type="match status" value="1"/>
</dbReference>
<sequence length="377" mass="44268">MFNKAKEKEAEEIRNENSKEIVCKFLTFLNSSYWKIPIDTFIEQQSVLFDHRDIDNEVVKQIQKEYITMVDVLIEAFCDDLHITLRELVTSLDAINKTVPIALEEEISLEPVIAAQDYDVFLSMMMRKNLEIQLQTIHIIELMSGNLPKFLAMDKEFEKEVKKIFNNSSESERYILISVMQKSREEFEREQQLRTEFERQIESAIKASLENQYKEVDKTKNIEDGSIIKNLSIQDSNSNKNNEKKRRKSITEVTETNRVTSSKGKRETSSFKIKRPEEGNRYMFRDLLKTPQGIDEEKIKEREEYLKEQRKKLLERKKKEREEKLKSIEIESKDRPKTASAAKKVMAGKMKNSATNGDVLEARKAIYDKLKTEVLNQ</sequence>
<dbReference type="AlphaFoldDB" id="A0A0N4ZPW2"/>
<evidence type="ECO:0000256" key="1">
    <source>
        <dbReference type="ARBA" id="ARBA00004138"/>
    </source>
</evidence>
<reference evidence="13" key="1">
    <citation type="submission" date="2017-02" db="UniProtKB">
        <authorList>
            <consortium name="WormBaseParasite"/>
        </authorList>
    </citation>
    <scope>IDENTIFICATION</scope>
</reference>
<evidence type="ECO:0000256" key="5">
    <source>
        <dbReference type="ARBA" id="ARBA00022490"/>
    </source>
</evidence>
<evidence type="ECO:0000313" key="12">
    <source>
        <dbReference type="Proteomes" id="UP000038045"/>
    </source>
</evidence>
<comment type="subcellular location">
    <subcellularLocation>
        <location evidence="1">Cell projection</location>
        <location evidence="1">Cilium</location>
    </subcellularLocation>
    <subcellularLocation>
        <location evidence="2">Cytoplasm</location>
    </subcellularLocation>
</comment>
<dbReference type="InterPro" id="IPR042541">
    <property type="entry name" value="BART_sf"/>
</dbReference>
<evidence type="ECO:0000256" key="4">
    <source>
        <dbReference type="ARBA" id="ARBA00021815"/>
    </source>
</evidence>
<proteinExistence type="inferred from homology"/>
<name>A0A0N4ZPW2_PARTI</name>
<evidence type="ECO:0000313" key="13">
    <source>
        <dbReference type="WBParaSite" id="PTRK_0001056900.1"/>
    </source>
</evidence>
<keyword evidence="6" id="KW-0175">Coiled coil</keyword>
<feature type="region of interest" description="Disordered" evidence="10">
    <location>
        <begin position="329"/>
        <end position="349"/>
    </location>
</feature>
<dbReference type="PANTHER" id="PTHR21532:SF0">
    <property type="entry name" value="CILIA- AND FLAGELLA-ASSOCIATED PROTEIN 36"/>
    <property type="match status" value="1"/>
</dbReference>
<protein>
    <recommendedName>
        <fullName evidence="4">Cilia- and flagella-associated protein 36</fullName>
    </recommendedName>
    <alternativeName>
        <fullName evidence="9">Coiled-coil domain-containing protein 104</fullName>
    </alternativeName>
</protein>
<keyword evidence="7" id="KW-0969">Cilium</keyword>
<dbReference type="InterPro" id="IPR023379">
    <property type="entry name" value="BART_dom"/>
</dbReference>
<evidence type="ECO:0000256" key="8">
    <source>
        <dbReference type="ARBA" id="ARBA00023273"/>
    </source>
</evidence>